<accession>A0A5C5R7X1</accession>
<comment type="caution">
    <text evidence="1">The sequence shown here is derived from an EMBL/GenBank/DDBJ whole genome shotgun (WGS) entry which is preliminary data.</text>
</comment>
<evidence type="ECO:0000313" key="1">
    <source>
        <dbReference type="EMBL" id="TWS18215.1"/>
    </source>
</evidence>
<dbReference type="Proteomes" id="UP000319792">
    <property type="component" value="Unassembled WGS sequence"/>
</dbReference>
<dbReference type="SUPFAM" id="SSF51338">
    <property type="entry name" value="Composite domain of metallo-dependent hydrolases"/>
    <property type="match status" value="1"/>
</dbReference>
<dbReference type="AlphaFoldDB" id="A0A5C5R7X1"/>
<feature type="non-terminal residue" evidence="1">
    <location>
        <position position="113"/>
    </location>
</feature>
<dbReference type="InterPro" id="IPR011059">
    <property type="entry name" value="Metal-dep_hydrolase_composite"/>
</dbReference>
<dbReference type="GO" id="GO:0016810">
    <property type="term" value="F:hydrolase activity, acting on carbon-nitrogen (but not peptide) bonds"/>
    <property type="evidence" value="ECO:0007669"/>
    <property type="project" value="InterPro"/>
</dbReference>
<organism evidence="1 2">
    <name type="scientific">Tsukamurella sputi</name>
    <dbReference type="NCBI Taxonomy" id="2591848"/>
    <lineage>
        <taxon>Bacteria</taxon>
        <taxon>Bacillati</taxon>
        <taxon>Actinomycetota</taxon>
        <taxon>Actinomycetes</taxon>
        <taxon>Mycobacteriales</taxon>
        <taxon>Tsukamurellaceae</taxon>
        <taxon>Tsukamurella</taxon>
    </lineage>
</organism>
<evidence type="ECO:0000313" key="2">
    <source>
        <dbReference type="Proteomes" id="UP000319792"/>
    </source>
</evidence>
<reference evidence="1 2" key="2">
    <citation type="submission" date="2019-08" db="EMBL/GenBank/DDBJ databases">
        <title>Tsukamurella conjunctivitidis sp. nov., Tsukamurella assacharolytica sp. nov. and Tsukamurella sputae sp. nov. isolated from patients with conjunctivitis, bacteraemia (lymphoma) and respiratory infection (sputum) in Hong Kong.</title>
        <authorList>
            <person name="Fok K.M.N."/>
            <person name="Fong J.Y.H."/>
        </authorList>
    </citation>
    <scope>NUCLEOTIDE SEQUENCE [LARGE SCALE GENOMIC DNA]</scope>
    <source>
        <strain evidence="1 2">HKU70</strain>
    </source>
</reference>
<keyword evidence="2" id="KW-1185">Reference proteome</keyword>
<proteinExistence type="predicted"/>
<sequence>MTAHYAEETLLTADAVHTMDPEARVVEAILVRGDRVVASGTIREVGSAAGTAARRVDLPGATVIPGLIESHVHPVYTGLTQDWVDCRSPLRGSIADIQGALRARLATPGWVRG</sequence>
<keyword evidence="1" id="KW-0378">Hydrolase</keyword>
<name>A0A5C5R7X1_9ACTN</name>
<gene>
    <name evidence="1" type="ORF">FK268_24055</name>
</gene>
<protein>
    <submittedName>
        <fullName evidence="1">Amidohydrolase</fullName>
    </submittedName>
</protein>
<dbReference type="Gene3D" id="3.10.310.70">
    <property type="match status" value="1"/>
</dbReference>
<dbReference type="Gene3D" id="3.20.20.140">
    <property type="entry name" value="Metal-dependent hydrolases"/>
    <property type="match status" value="1"/>
</dbReference>
<dbReference type="EMBL" id="VIGV01000260">
    <property type="protein sequence ID" value="TWS18215.1"/>
    <property type="molecule type" value="Genomic_DNA"/>
</dbReference>
<dbReference type="Gene3D" id="2.30.40.10">
    <property type="entry name" value="Urease, subunit C, domain 1"/>
    <property type="match status" value="1"/>
</dbReference>
<dbReference type="PANTHER" id="PTHR22642:SF2">
    <property type="entry name" value="PROTEIN LONG AFTER FAR-RED 3"/>
    <property type="match status" value="1"/>
</dbReference>
<reference evidence="1 2" key="1">
    <citation type="submission" date="2019-06" db="EMBL/GenBank/DDBJ databases">
        <authorList>
            <person name="Teng J.L.L."/>
            <person name="Lee H.H."/>
            <person name="Lau S.K.P."/>
            <person name="Woo P.C.Y."/>
        </authorList>
    </citation>
    <scope>NUCLEOTIDE SEQUENCE [LARGE SCALE GENOMIC DNA]</scope>
    <source>
        <strain evidence="1 2">HKU70</strain>
    </source>
</reference>
<dbReference type="PANTHER" id="PTHR22642">
    <property type="entry name" value="IMIDAZOLONEPROPIONASE"/>
    <property type="match status" value="1"/>
</dbReference>